<feature type="signal peptide" evidence="2">
    <location>
        <begin position="1"/>
        <end position="21"/>
    </location>
</feature>
<proteinExistence type="predicted"/>
<keyword evidence="2" id="KW-0732">Signal</keyword>
<organism evidence="3">
    <name type="scientific">Alexandrium monilatum</name>
    <dbReference type="NCBI Taxonomy" id="311494"/>
    <lineage>
        <taxon>Eukaryota</taxon>
        <taxon>Sar</taxon>
        <taxon>Alveolata</taxon>
        <taxon>Dinophyceae</taxon>
        <taxon>Gonyaulacales</taxon>
        <taxon>Pyrocystaceae</taxon>
        <taxon>Alexandrium</taxon>
    </lineage>
</organism>
<reference evidence="3" key="1">
    <citation type="submission" date="2021-01" db="EMBL/GenBank/DDBJ databases">
        <authorList>
            <person name="Corre E."/>
            <person name="Pelletier E."/>
            <person name="Niang G."/>
            <person name="Scheremetjew M."/>
            <person name="Finn R."/>
            <person name="Kale V."/>
            <person name="Holt S."/>
            <person name="Cochrane G."/>
            <person name="Meng A."/>
            <person name="Brown T."/>
            <person name="Cohen L."/>
        </authorList>
    </citation>
    <scope>NUCLEOTIDE SEQUENCE</scope>
    <source>
        <strain evidence="3">CCMP3105</strain>
    </source>
</reference>
<feature type="region of interest" description="Disordered" evidence="1">
    <location>
        <begin position="121"/>
        <end position="172"/>
    </location>
</feature>
<name>A0A7S4UBF8_9DINO</name>
<gene>
    <name evidence="3" type="ORF">AMON00008_LOCUS6632</name>
</gene>
<accession>A0A7S4UBF8</accession>
<evidence type="ECO:0000256" key="2">
    <source>
        <dbReference type="SAM" id="SignalP"/>
    </source>
</evidence>
<sequence>MFRWSLLTAVFVLATLPPVLGIRDFELDPAAPDGCEAKQAKLRKMQSGLRNLLEARTRISILIRANWMRFFAGTQGKDTESSDRVRDSLTEQDETLRALTVAGRRREKELLEAVQACDSFGEDASATADGRPPEGGDFSEHHRVGPSSNSGYGLQKSARAASRQAHMTSGVG</sequence>
<evidence type="ECO:0000256" key="1">
    <source>
        <dbReference type="SAM" id="MobiDB-lite"/>
    </source>
</evidence>
<evidence type="ECO:0000313" key="3">
    <source>
        <dbReference type="EMBL" id="CAE4567013.1"/>
    </source>
</evidence>
<dbReference type="EMBL" id="HBNR01010152">
    <property type="protein sequence ID" value="CAE4567013.1"/>
    <property type="molecule type" value="Transcribed_RNA"/>
</dbReference>
<protein>
    <submittedName>
        <fullName evidence="3">Uncharacterized protein</fullName>
    </submittedName>
</protein>
<feature type="chain" id="PRO_5030957727" evidence="2">
    <location>
        <begin position="22"/>
        <end position="172"/>
    </location>
</feature>
<dbReference type="AlphaFoldDB" id="A0A7S4UBF8"/>
<feature type="compositionally biased region" description="Basic and acidic residues" evidence="1">
    <location>
        <begin position="131"/>
        <end position="143"/>
    </location>
</feature>